<protein>
    <submittedName>
        <fullName evidence="2">Uncharacterized protein</fullName>
    </submittedName>
</protein>
<evidence type="ECO:0000256" key="1">
    <source>
        <dbReference type="SAM" id="Coils"/>
    </source>
</evidence>
<organism evidence="2 3">
    <name type="scientific">Ilyomonas limi</name>
    <dbReference type="NCBI Taxonomy" id="2575867"/>
    <lineage>
        <taxon>Bacteria</taxon>
        <taxon>Pseudomonadati</taxon>
        <taxon>Bacteroidota</taxon>
        <taxon>Chitinophagia</taxon>
        <taxon>Chitinophagales</taxon>
        <taxon>Chitinophagaceae</taxon>
        <taxon>Ilyomonas</taxon>
    </lineage>
</organism>
<dbReference type="EMBL" id="SZQL01000046">
    <property type="protein sequence ID" value="TKK64104.1"/>
    <property type="molecule type" value="Genomic_DNA"/>
</dbReference>
<proteinExistence type="predicted"/>
<comment type="caution">
    <text evidence="2">The sequence shown here is derived from an EMBL/GenBank/DDBJ whole genome shotgun (WGS) entry which is preliminary data.</text>
</comment>
<keyword evidence="1" id="KW-0175">Coiled coil</keyword>
<reference evidence="2 3" key="1">
    <citation type="submission" date="2019-05" db="EMBL/GenBank/DDBJ databases">
        <title>Panacibacter sp. strain 17mud1-8 Genome sequencing and assembly.</title>
        <authorList>
            <person name="Chhetri G."/>
        </authorList>
    </citation>
    <scope>NUCLEOTIDE SEQUENCE [LARGE SCALE GENOMIC DNA]</scope>
    <source>
        <strain evidence="2 3">17mud1-8</strain>
    </source>
</reference>
<dbReference type="AlphaFoldDB" id="A0A4U3KRN2"/>
<evidence type="ECO:0000313" key="3">
    <source>
        <dbReference type="Proteomes" id="UP000305848"/>
    </source>
</evidence>
<gene>
    <name evidence="2" type="ORF">FC093_23310</name>
</gene>
<dbReference type="RefSeq" id="WP_137264233.1">
    <property type="nucleotide sequence ID" value="NZ_SZQL01000046.1"/>
</dbReference>
<keyword evidence="3" id="KW-1185">Reference proteome</keyword>
<accession>A0A4U3KRN2</accession>
<feature type="coiled-coil region" evidence="1">
    <location>
        <begin position="175"/>
        <end position="202"/>
    </location>
</feature>
<evidence type="ECO:0000313" key="2">
    <source>
        <dbReference type="EMBL" id="TKK64104.1"/>
    </source>
</evidence>
<dbReference type="Proteomes" id="UP000305848">
    <property type="component" value="Unassembled WGS sequence"/>
</dbReference>
<dbReference type="OrthoDB" id="662228at2"/>
<name>A0A4U3KRN2_9BACT</name>
<sequence length="222" mass="25718">MTIELIPVIEIGYNNQDVSTPDKYPYWEHSELWDKYNSDSYKKAGFKDEFKPYLAGSSFYRPSEITDNNLTKIVIDHTQELRDGKYGREQASALFGGYVLRIDGQDKYFPQCCGDLADFKYWENIADGKEQGFYAGHPEPQVKIHADKITFDFTVEEFDEHFAPTPSENIVQFDIPSLKKAIETVKAELDTFEKRLEKINRDEKLNIDNIGGLLIWDNANYD</sequence>